<name>A0A096BEN4_9BURK</name>
<dbReference type="GO" id="GO:0019843">
    <property type="term" value="F:rRNA binding"/>
    <property type="evidence" value="ECO:0007669"/>
    <property type="project" value="UniProtKB-UniRule"/>
</dbReference>
<comment type="caution">
    <text evidence="10">The sequence shown here is derived from an EMBL/GenBank/DDBJ whole genome shotgun (WGS) entry which is preliminary data.</text>
</comment>
<evidence type="ECO:0000256" key="8">
    <source>
        <dbReference type="ARBA" id="ARBA00047110"/>
    </source>
</evidence>
<dbReference type="RefSeq" id="WP_018025413.1">
    <property type="nucleotide sequence ID" value="NZ_JRNI01000011.1"/>
</dbReference>
<dbReference type="FunFam" id="1.10.287.1480:FF:000001">
    <property type="entry name" value="30S ribosomal protein S14"/>
    <property type="match status" value="1"/>
</dbReference>
<comment type="function">
    <text evidence="1 9">Binds 16S rRNA, required for the assembly of 30S particles and may also be responsible for determining the conformation of the 16S rRNA at the A site.</text>
</comment>
<dbReference type="EMBL" id="JRNI01000011">
    <property type="protein sequence ID" value="KGF31624.1"/>
    <property type="molecule type" value="Genomic_DNA"/>
</dbReference>
<dbReference type="OrthoDB" id="9810484at2"/>
<comment type="subunit">
    <text evidence="8 9">Part of the 30S ribosomal subunit. Contacts proteins S3 and S10.</text>
</comment>
<dbReference type="GO" id="GO:0006412">
    <property type="term" value="P:translation"/>
    <property type="evidence" value="ECO:0007669"/>
    <property type="project" value="UniProtKB-UniRule"/>
</dbReference>
<dbReference type="InterPro" id="IPR023036">
    <property type="entry name" value="Ribosomal_uS14_bac/plastid"/>
</dbReference>
<keyword evidence="6 9" id="KW-0687">Ribonucleoprotein</keyword>
<keyword evidence="5 9" id="KW-0689">Ribosomal protein</keyword>
<organism evidence="10 11">
    <name type="scientific">Oligella urethralis DNF00040</name>
    <dbReference type="NCBI Taxonomy" id="1401065"/>
    <lineage>
        <taxon>Bacteria</taxon>
        <taxon>Pseudomonadati</taxon>
        <taxon>Pseudomonadota</taxon>
        <taxon>Betaproteobacteria</taxon>
        <taxon>Burkholderiales</taxon>
        <taxon>Alcaligenaceae</taxon>
        <taxon>Oligella</taxon>
    </lineage>
</organism>
<dbReference type="HAMAP" id="MF_00537">
    <property type="entry name" value="Ribosomal_uS14_1"/>
    <property type="match status" value="1"/>
</dbReference>
<dbReference type="NCBIfam" id="NF006477">
    <property type="entry name" value="PRK08881.1"/>
    <property type="match status" value="1"/>
</dbReference>
<dbReference type="PANTHER" id="PTHR19836">
    <property type="entry name" value="30S RIBOSOMAL PROTEIN S14"/>
    <property type="match status" value="1"/>
</dbReference>
<dbReference type="PANTHER" id="PTHR19836:SF19">
    <property type="entry name" value="SMALL RIBOSOMAL SUBUNIT PROTEIN US14M"/>
    <property type="match status" value="1"/>
</dbReference>
<dbReference type="SUPFAM" id="SSF57716">
    <property type="entry name" value="Glucocorticoid receptor-like (DNA-binding domain)"/>
    <property type="match status" value="1"/>
</dbReference>
<keyword evidence="11" id="KW-1185">Reference proteome</keyword>
<reference evidence="10 11" key="1">
    <citation type="submission" date="2014-07" db="EMBL/GenBank/DDBJ databases">
        <authorList>
            <person name="McCorrison J."/>
            <person name="Sanka R."/>
            <person name="Torralba M."/>
            <person name="Gillis M."/>
            <person name="Haft D.H."/>
            <person name="Methe B."/>
            <person name="Sutton G."/>
            <person name="Nelson K.E."/>
        </authorList>
    </citation>
    <scope>NUCLEOTIDE SEQUENCE [LARGE SCALE GENOMIC DNA]</scope>
    <source>
        <strain evidence="10 11">DNF00040</strain>
    </source>
</reference>
<dbReference type="GO" id="GO:0003735">
    <property type="term" value="F:structural constituent of ribosome"/>
    <property type="evidence" value="ECO:0007669"/>
    <property type="project" value="InterPro"/>
</dbReference>
<dbReference type="GeneID" id="93426860"/>
<evidence type="ECO:0000256" key="7">
    <source>
        <dbReference type="ARBA" id="ARBA00035167"/>
    </source>
</evidence>
<dbReference type="GO" id="GO:0015935">
    <property type="term" value="C:small ribosomal subunit"/>
    <property type="evidence" value="ECO:0007669"/>
    <property type="project" value="TreeGrafter"/>
</dbReference>
<evidence type="ECO:0000256" key="2">
    <source>
        <dbReference type="ARBA" id="ARBA00009083"/>
    </source>
</evidence>
<dbReference type="Pfam" id="PF00253">
    <property type="entry name" value="Ribosomal_S14"/>
    <property type="match status" value="1"/>
</dbReference>
<evidence type="ECO:0000256" key="6">
    <source>
        <dbReference type="ARBA" id="ARBA00023274"/>
    </source>
</evidence>
<dbReference type="eggNOG" id="COG0199">
    <property type="taxonomic scope" value="Bacteria"/>
</dbReference>
<evidence type="ECO:0000313" key="11">
    <source>
        <dbReference type="Proteomes" id="UP000029629"/>
    </source>
</evidence>
<sequence>MAKLSLINRDLKRAKLVEKYSAKRAALKAVINDTSKTDEERYLARLELQQLPRNANPTRLRNRCAITGRPRGVLSKFGLSRHKVRELGNKGEIPGLTKSSW</sequence>
<dbReference type="InterPro" id="IPR018271">
    <property type="entry name" value="Ribosomal_uS14_CS"/>
</dbReference>
<evidence type="ECO:0000256" key="4">
    <source>
        <dbReference type="ARBA" id="ARBA00022884"/>
    </source>
</evidence>
<evidence type="ECO:0000256" key="1">
    <source>
        <dbReference type="ARBA" id="ARBA00003686"/>
    </source>
</evidence>
<keyword evidence="4 9" id="KW-0694">RNA-binding</keyword>
<dbReference type="AlphaFoldDB" id="A0A096BEN4"/>
<accession>A0A096BEN4</accession>
<dbReference type="Gene3D" id="1.10.287.1480">
    <property type="match status" value="1"/>
</dbReference>
<dbReference type="InterPro" id="IPR001209">
    <property type="entry name" value="Ribosomal_uS14"/>
</dbReference>
<proteinExistence type="inferred from homology"/>
<comment type="similarity">
    <text evidence="2 9">Belongs to the universal ribosomal protein uS14 family.</text>
</comment>
<evidence type="ECO:0000256" key="3">
    <source>
        <dbReference type="ARBA" id="ARBA00022730"/>
    </source>
</evidence>
<evidence type="ECO:0000256" key="9">
    <source>
        <dbReference type="HAMAP-Rule" id="MF_00537"/>
    </source>
</evidence>
<dbReference type="GO" id="GO:0005737">
    <property type="term" value="C:cytoplasm"/>
    <property type="evidence" value="ECO:0007669"/>
    <property type="project" value="UniProtKB-ARBA"/>
</dbReference>
<gene>
    <name evidence="9" type="primary">rpsN</name>
    <name evidence="10" type="ORF">HMPREF2130_02465</name>
</gene>
<evidence type="ECO:0000256" key="5">
    <source>
        <dbReference type="ARBA" id="ARBA00022980"/>
    </source>
</evidence>
<dbReference type="Proteomes" id="UP000029629">
    <property type="component" value="Unassembled WGS sequence"/>
</dbReference>
<dbReference type="PROSITE" id="PS00527">
    <property type="entry name" value="RIBOSOMAL_S14"/>
    <property type="match status" value="1"/>
</dbReference>
<keyword evidence="3 9" id="KW-0699">rRNA-binding</keyword>
<protein>
    <recommendedName>
        <fullName evidence="7 9">Small ribosomal subunit protein uS14</fullName>
    </recommendedName>
</protein>
<evidence type="ECO:0000313" key="10">
    <source>
        <dbReference type="EMBL" id="KGF31624.1"/>
    </source>
</evidence>